<evidence type="ECO:0000313" key="6">
    <source>
        <dbReference type="Proteomes" id="UP000249524"/>
    </source>
</evidence>
<sequence length="257" mass="26947">MHLQLDGKVIFVAGGSRGIGLGIVEACLAEGAKLAITARGAEALEATRARLAEAYGEDRLLAIAGDMRDTKVIEDAVARTEDTFGPIFGAVANVGLHPCPPGFEVDDDTWDAGFTQNLDSAWRLARASLRRMTPRGDGSVLLISSIAGLGALGTPLTYGTAKAGMNHLTKELARIAGASGVRVNAIAPGNILFPGGDWEARSTGPRADAWTRWINREVPLRRFGRPDEIGSVAAFLMSPLASFVTGAVVPVDGGQTR</sequence>
<keyword evidence="4" id="KW-1133">Transmembrane helix</keyword>
<comment type="similarity">
    <text evidence="1">Belongs to the short-chain dehydrogenases/reductases (SDR) family.</text>
</comment>
<feature type="transmembrane region" description="Helical" evidence="4">
    <location>
        <begin position="229"/>
        <end position="251"/>
    </location>
</feature>
<dbReference type="PRINTS" id="PR00081">
    <property type="entry name" value="GDHRDH"/>
</dbReference>
<dbReference type="EC" id="1.1.1.175" evidence="2"/>
<dbReference type="InterPro" id="IPR050259">
    <property type="entry name" value="SDR"/>
</dbReference>
<evidence type="ECO:0000313" key="5">
    <source>
        <dbReference type="EMBL" id="RAK63776.1"/>
    </source>
</evidence>
<keyword evidence="4" id="KW-0812">Transmembrane</keyword>
<dbReference type="OrthoDB" id="9793325at2"/>
<name>A0A328BD43_9CAUL</name>
<feature type="transmembrane region" description="Helical" evidence="4">
    <location>
        <begin position="140"/>
        <end position="158"/>
    </location>
</feature>
<dbReference type="FunFam" id="3.40.50.720:FF:000084">
    <property type="entry name" value="Short-chain dehydrogenase reductase"/>
    <property type="match status" value="1"/>
</dbReference>
<evidence type="ECO:0000256" key="2">
    <source>
        <dbReference type="ARBA" id="ARBA00066641"/>
    </source>
</evidence>
<dbReference type="RefSeq" id="WP_111277086.1">
    <property type="nucleotide sequence ID" value="NZ_QFYS01000007.1"/>
</dbReference>
<evidence type="ECO:0000256" key="4">
    <source>
        <dbReference type="SAM" id="Phobius"/>
    </source>
</evidence>
<evidence type="ECO:0000256" key="3">
    <source>
        <dbReference type="ARBA" id="ARBA00069939"/>
    </source>
</evidence>
<reference evidence="5 6" key="1">
    <citation type="submission" date="2018-05" db="EMBL/GenBank/DDBJ databases">
        <authorList>
            <person name="Lanie J.A."/>
            <person name="Ng W.-L."/>
            <person name="Kazmierczak K.M."/>
            <person name="Andrzejewski T.M."/>
            <person name="Davidsen T.M."/>
            <person name="Wayne K.J."/>
            <person name="Tettelin H."/>
            <person name="Glass J.I."/>
            <person name="Rusch D."/>
            <person name="Podicherti R."/>
            <person name="Tsui H.-C.T."/>
            <person name="Winkler M.E."/>
        </authorList>
    </citation>
    <scope>NUCLEOTIDE SEQUENCE [LARGE SCALE GENOMIC DNA]</scope>
    <source>
        <strain evidence="5 6">BUT-10</strain>
    </source>
</reference>
<organism evidence="5 6">
    <name type="scientific">Phenylobacterium kunshanense</name>
    <dbReference type="NCBI Taxonomy" id="1445034"/>
    <lineage>
        <taxon>Bacteria</taxon>
        <taxon>Pseudomonadati</taxon>
        <taxon>Pseudomonadota</taxon>
        <taxon>Alphaproteobacteria</taxon>
        <taxon>Caulobacterales</taxon>
        <taxon>Caulobacteraceae</taxon>
        <taxon>Phenylobacterium</taxon>
    </lineage>
</organism>
<dbReference type="InterPro" id="IPR036291">
    <property type="entry name" value="NAD(P)-bd_dom_sf"/>
</dbReference>
<comment type="caution">
    <text evidence="5">The sequence shown here is derived from an EMBL/GenBank/DDBJ whole genome shotgun (WGS) entry which is preliminary data.</text>
</comment>
<dbReference type="Gene3D" id="3.40.50.720">
    <property type="entry name" value="NAD(P)-binding Rossmann-like Domain"/>
    <property type="match status" value="1"/>
</dbReference>
<dbReference type="GO" id="GO:0047838">
    <property type="term" value="F:D-xylose 1-dehydrogenase (NAD+) activity"/>
    <property type="evidence" value="ECO:0007669"/>
    <property type="project" value="UniProtKB-EC"/>
</dbReference>
<accession>A0A328BD43</accession>
<proteinExistence type="inferred from homology"/>
<dbReference type="AlphaFoldDB" id="A0A328BD43"/>
<dbReference type="SUPFAM" id="SSF51735">
    <property type="entry name" value="NAD(P)-binding Rossmann-fold domains"/>
    <property type="match status" value="1"/>
</dbReference>
<gene>
    <name evidence="5" type="ORF">DJ019_16135</name>
</gene>
<dbReference type="InterPro" id="IPR002347">
    <property type="entry name" value="SDR_fam"/>
</dbReference>
<protein>
    <recommendedName>
        <fullName evidence="3">D-xylose 1-dehydrogenase</fullName>
        <ecNumber evidence="2">1.1.1.175</ecNumber>
    </recommendedName>
</protein>
<dbReference type="Pfam" id="PF13561">
    <property type="entry name" value="adh_short_C2"/>
    <property type="match status" value="1"/>
</dbReference>
<keyword evidence="6" id="KW-1185">Reference proteome</keyword>
<dbReference type="Proteomes" id="UP000249524">
    <property type="component" value="Unassembled WGS sequence"/>
</dbReference>
<keyword evidence="4" id="KW-0472">Membrane</keyword>
<dbReference type="PANTHER" id="PTHR42879">
    <property type="entry name" value="3-OXOACYL-(ACYL-CARRIER-PROTEIN) REDUCTASE"/>
    <property type="match status" value="1"/>
</dbReference>
<dbReference type="PANTHER" id="PTHR42879:SF2">
    <property type="entry name" value="3-OXOACYL-[ACYL-CARRIER-PROTEIN] REDUCTASE FABG"/>
    <property type="match status" value="1"/>
</dbReference>
<dbReference type="EMBL" id="QFYS01000007">
    <property type="protein sequence ID" value="RAK63776.1"/>
    <property type="molecule type" value="Genomic_DNA"/>
</dbReference>
<evidence type="ECO:0000256" key="1">
    <source>
        <dbReference type="ARBA" id="ARBA00006484"/>
    </source>
</evidence>